<evidence type="ECO:0000313" key="2">
    <source>
        <dbReference type="Proteomes" id="UP000768646"/>
    </source>
</evidence>
<proteinExistence type="predicted"/>
<accession>A0ACB7CDA0</accession>
<comment type="caution">
    <text evidence="1">The sequence shown here is derived from an EMBL/GenBank/DDBJ whole genome shotgun (WGS) entry which is preliminary data.</text>
</comment>
<evidence type="ECO:0000313" key="1">
    <source>
        <dbReference type="EMBL" id="KAG4304938.1"/>
    </source>
</evidence>
<dbReference type="Proteomes" id="UP000768646">
    <property type="component" value="Unassembled WGS sequence"/>
</dbReference>
<name>A0ACB7CDA0_9ASCO</name>
<reference evidence="1 2" key="1">
    <citation type="journal article" date="2021" name="Commun. Biol.">
        <title>Genomic insights into the host specific adaptation of the Pneumocystis genus.</title>
        <authorList>
            <person name="Cisse O.H."/>
            <person name="Ma L."/>
            <person name="Dekker J.P."/>
            <person name="Khil P.P."/>
            <person name="Youn J.-H."/>
            <person name="Brenchley J.M."/>
            <person name="Blair R."/>
            <person name="Pahar B."/>
            <person name="Chabe M."/>
            <person name="Van Rompay K.K.A."/>
            <person name="Keesler R."/>
            <person name="Sukura A."/>
            <person name="Hirsch V."/>
            <person name="Kutty G."/>
            <person name="Liu Y."/>
            <person name="Peng L."/>
            <person name="Chen J."/>
            <person name="Song J."/>
            <person name="Weissenbacher-Lang C."/>
            <person name="Xu J."/>
            <person name="Upham N.S."/>
            <person name="Stajich J.E."/>
            <person name="Cuomo C.A."/>
            <person name="Cushion M.T."/>
            <person name="Kovacs J.A."/>
        </authorList>
    </citation>
    <scope>NUCLEOTIDE SEQUENCE [LARGE SCALE GENOMIC DNA]</scope>
    <source>
        <strain evidence="1 2">RABM</strain>
    </source>
</reference>
<dbReference type="EMBL" id="JABTEG010000005">
    <property type="protein sequence ID" value="KAG4304938.1"/>
    <property type="molecule type" value="Genomic_DNA"/>
</dbReference>
<protein>
    <submittedName>
        <fullName evidence="1">Uncharacterized protein</fullName>
    </submittedName>
</protein>
<gene>
    <name evidence="1" type="ORF">PORY_001613</name>
</gene>
<keyword evidence="2" id="KW-1185">Reference proteome</keyword>
<sequence length="191" mass="21990">MDVQRLLDRLERTRANIYTAEPPDLARMRANVMYIRRCILHAEQALGRPMRAEKRRVEGILQEIEDRQSETSIKEEVTEEKVSEEAVVLETTEQILMHHREMAEVMTQEMLRLAKGMKVNAQAMGQIAERDQMLISSAGELLAKNINTMQNTNQRLGQYKKAGKGTFWLNVLSIAIVFTSFIIVFFVVHLT</sequence>
<organism evidence="1 2">
    <name type="scientific">Pneumocystis oryctolagi</name>
    <dbReference type="NCBI Taxonomy" id="42067"/>
    <lineage>
        <taxon>Eukaryota</taxon>
        <taxon>Fungi</taxon>
        <taxon>Dikarya</taxon>
        <taxon>Ascomycota</taxon>
        <taxon>Taphrinomycotina</taxon>
        <taxon>Pneumocystomycetes</taxon>
        <taxon>Pneumocystaceae</taxon>
        <taxon>Pneumocystis</taxon>
    </lineage>
</organism>